<dbReference type="AlphaFoldDB" id="A0A1I6PNB3"/>
<reference evidence="2" key="1">
    <citation type="submission" date="2016-10" db="EMBL/GenBank/DDBJ databases">
        <authorList>
            <person name="Varghese N."/>
            <person name="Submissions S."/>
        </authorList>
    </citation>
    <scope>NUCLEOTIDE SEQUENCE [LARGE SCALE GENOMIC DNA]</scope>
    <source>
        <strain evidence="2">DSM 26894</strain>
    </source>
</reference>
<evidence type="ECO:0000313" key="2">
    <source>
        <dbReference type="Proteomes" id="UP000199392"/>
    </source>
</evidence>
<keyword evidence="2" id="KW-1185">Reference proteome</keyword>
<dbReference type="EMBL" id="FOZW01000001">
    <property type="protein sequence ID" value="SFS41674.1"/>
    <property type="molecule type" value="Genomic_DNA"/>
</dbReference>
<dbReference type="Proteomes" id="UP000199392">
    <property type="component" value="Unassembled WGS sequence"/>
</dbReference>
<dbReference type="STRING" id="311180.SAMN04488050_101660"/>
<name>A0A1I6PNB3_9RHOB</name>
<proteinExistence type="predicted"/>
<accession>A0A1I6PNB3</accession>
<gene>
    <name evidence="1" type="ORF">SAMN04488050_101660</name>
</gene>
<protein>
    <submittedName>
        <fullName evidence="1">Uncharacterized protein</fullName>
    </submittedName>
</protein>
<evidence type="ECO:0000313" key="1">
    <source>
        <dbReference type="EMBL" id="SFS41674.1"/>
    </source>
</evidence>
<sequence>MCILRLAGEIGMLPRQLAQSITWREMLGFAAFWERQARQADGQSGNIMAMDGGAMATALTGGP</sequence>
<organism evidence="1 2">
    <name type="scientific">Alloyangia pacifica</name>
    <dbReference type="NCBI Taxonomy" id="311180"/>
    <lineage>
        <taxon>Bacteria</taxon>
        <taxon>Pseudomonadati</taxon>
        <taxon>Pseudomonadota</taxon>
        <taxon>Alphaproteobacteria</taxon>
        <taxon>Rhodobacterales</taxon>
        <taxon>Roseobacteraceae</taxon>
        <taxon>Alloyangia</taxon>
    </lineage>
</organism>